<dbReference type="Gene3D" id="1.25.40.20">
    <property type="entry name" value="Ankyrin repeat-containing domain"/>
    <property type="match status" value="4"/>
</dbReference>
<dbReference type="PROSITE" id="PS50088">
    <property type="entry name" value="ANK_REPEAT"/>
    <property type="match status" value="1"/>
</dbReference>
<keyword evidence="1" id="KW-0677">Repeat</keyword>
<dbReference type="EMBL" id="JAKNSF020000013">
    <property type="protein sequence ID" value="KAK7735444.1"/>
    <property type="molecule type" value="Genomic_DNA"/>
</dbReference>
<accession>A0ABR1PG40</accession>
<dbReference type="Proteomes" id="UP001430848">
    <property type="component" value="Unassembled WGS sequence"/>
</dbReference>
<keyword evidence="2 3" id="KW-0040">ANK repeat</keyword>
<dbReference type="Pfam" id="PF12796">
    <property type="entry name" value="Ank_2"/>
    <property type="match status" value="1"/>
</dbReference>
<evidence type="ECO:0000313" key="6">
    <source>
        <dbReference type="Proteomes" id="UP001430848"/>
    </source>
</evidence>
<evidence type="ECO:0000256" key="2">
    <source>
        <dbReference type="ARBA" id="ARBA00023043"/>
    </source>
</evidence>
<evidence type="ECO:0000256" key="4">
    <source>
        <dbReference type="SAM" id="Coils"/>
    </source>
</evidence>
<dbReference type="InterPro" id="IPR002110">
    <property type="entry name" value="Ankyrin_rpt"/>
</dbReference>
<dbReference type="PANTHER" id="PTHR24193">
    <property type="entry name" value="ANKYRIN REPEAT PROTEIN"/>
    <property type="match status" value="1"/>
</dbReference>
<feature type="repeat" description="ANK" evidence="3">
    <location>
        <begin position="921"/>
        <end position="953"/>
    </location>
</feature>
<organism evidence="5 6">
    <name type="scientific">Diaporthe eres</name>
    <name type="common">Phomopsis oblonga</name>
    <dbReference type="NCBI Taxonomy" id="83184"/>
    <lineage>
        <taxon>Eukaryota</taxon>
        <taxon>Fungi</taxon>
        <taxon>Dikarya</taxon>
        <taxon>Ascomycota</taxon>
        <taxon>Pezizomycotina</taxon>
        <taxon>Sordariomycetes</taxon>
        <taxon>Sordariomycetidae</taxon>
        <taxon>Diaporthales</taxon>
        <taxon>Diaporthaceae</taxon>
        <taxon>Diaporthe</taxon>
        <taxon>Diaporthe eres species complex</taxon>
    </lineage>
</organism>
<evidence type="ECO:0000256" key="3">
    <source>
        <dbReference type="PROSITE-ProRule" id="PRU00023"/>
    </source>
</evidence>
<comment type="caution">
    <text evidence="5">The sequence shown here is derived from an EMBL/GenBank/DDBJ whole genome shotgun (WGS) entry which is preliminary data.</text>
</comment>
<dbReference type="InterPro" id="IPR050663">
    <property type="entry name" value="Ankyrin-SOCS_Box"/>
</dbReference>
<dbReference type="SUPFAM" id="SSF48403">
    <property type="entry name" value="Ankyrin repeat"/>
    <property type="match status" value="2"/>
</dbReference>
<keyword evidence="6" id="KW-1185">Reference proteome</keyword>
<name>A0ABR1PG40_DIAER</name>
<dbReference type="SMART" id="SM00248">
    <property type="entry name" value="ANK"/>
    <property type="match status" value="8"/>
</dbReference>
<proteinExistence type="predicted"/>
<evidence type="ECO:0000256" key="1">
    <source>
        <dbReference type="ARBA" id="ARBA00022737"/>
    </source>
</evidence>
<dbReference type="PANTHER" id="PTHR24193:SF121">
    <property type="entry name" value="ADA2A-CONTAINING COMPLEX COMPONENT 3, ISOFORM D"/>
    <property type="match status" value="1"/>
</dbReference>
<reference evidence="5 6" key="1">
    <citation type="submission" date="2024-02" db="EMBL/GenBank/DDBJ databases">
        <title>De novo assembly and annotation of 12 fungi associated with fruit tree decline syndrome in Ontario, Canada.</title>
        <authorList>
            <person name="Sulman M."/>
            <person name="Ellouze W."/>
            <person name="Ilyukhin E."/>
        </authorList>
    </citation>
    <scope>NUCLEOTIDE SEQUENCE [LARGE SCALE GENOMIC DNA]</scope>
    <source>
        <strain evidence="5 6">M169</strain>
    </source>
</reference>
<feature type="coiled-coil region" evidence="4">
    <location>
        <begin position="1307"/>
        <end position="1340"/>
    </location>
</feature>
<sequence length="1400" mass="153369">MATNTPMFSSSWVSSTSSATESDTGFGVVEVLITDHDASLFVARRRSSKLFKKVAGIDQTDILHSTDLLSQAVQHCHADIVATLLQHADIPSRSKALPVAMRTNDPVKVQFVMAAGANAAPLCEEFQTIVQSGSFEMMHALVVTSKTRGPCESCLNVALLHAVNQGCLRRTQSLIHNGADVTSHGSGALLVAVQNGRADLVKVLTTELPNSSPKASPRILDNAVELAYHKVDGGQGVDANYHVLELCLAAGASGKGTSRTLAKAIRHGQFDILDMYAKQNVPAFEDEGAGMAIIHAAIATERSEIVKTILSLRHGPSRNQKMGGITQAVNLQNQAAGLVIAGLFLQSGLHGDTAVSEALVSSIRLMCNYSSQGPVIMETYHHYYAFVKLFLDQGAANVGHHGGESILLAAGSGLIDVLGLLIHRRQSAATLNKAVARAMALQDGHTRYATVKMLLNAGAQGPLVGEALTQSAGMGHDHVNLTSMILPYSSVDIECGKPLVSAVRSGCFEQVNTLVTLGKPSHATITAAWVKVQTVPDAEFQMMVYQLFLKSGKVDQFLCDQGLVGAAGLGRRGKRLCELMLKHGGSPARLGGQAIAVAAKHFFFDIVEMLSCHVDSQEVYTAAFDALAEDTRWLMPGSDGLSVAELLLQKGASGKVVDSAFCQAARNHVLKAVELLCDYVGTEAFGLALLWASSDPAKAAKDEALELISKLLESGAGSESANEALLRIVGVEGVSRDIIETLMTNHDGHADVNYQDGESLKLAIRCGNPDILDDILNFASQTGCTASRGAMTEAFAEALTTDQLKDDSIVLKMLDVLVKPRGGAPLPDVLALVSKCGNWAPVFSCVAMHPNSPLLVKKLAEIGCDIKVETYLNLYDDEEVQAEPANALLWALCWAENRISLETIEALIENGADVNYTSKISAATPLILAAKYDRGDVVAKLIDEKARVSVKDRFGRSALFYASRVGNVLAMKALIKAKSRVNDGSLQEAARNLHSEAVQLLRKAGHSSNYPSSDKYHDGRDSLQELALMARPSQSQAGQLEDTIKALASIDKEDKIEVLRDSSTSGHKNALFLALDNQDDGCWLVCKALLDVVMWKVVDKEANTYCVLDPETGVKHYLSPTMYIKMGLSYGQEKHKGALLKLLYRMRCADRFYAEYGREQPPGVVGMPEHIAKEELKRKEQEQKLIQEDEKHKRAMMRKEHEADAQREMERLHHEEKLLHQREMEEQKRQQAEFTHAQKRMHTADSHQQKLEMQAQMEQSQQRWAMEKAKFEETKKMRMNALSESKIQREHAMKINFEKNISAQKEARQQRQNMLAQQAAKRKLQEAKKMQSLKSSAEKQKLAFKKRQNDQMKGLMRAQISNKRQGHDLQMEKVHADQQTLKMKAAMKYFDEKNRKRIGV</sequence>
<gene>
    <name evidence="5" type="ORF">SLS63_003914</name>
</gene>
<protein>
    <recommendedName>
        <fullName evidence="7">Ankyrin repeat containing protein</fullName>
    </recommendedName>
</protein>
<evidence type="ECO:0008006" key="7">
    <source>
        <dbReference type="Google" id="ProtNLM"/>
    </source>
</evidence>
<dbReference type="InterPro" id="IPR036770">
    <property type="entry name" value="Ankyrin_rpt-contain_sf"/>
</dbReference>
<keyword evidence="4" id="KW-0175">Coiled coil</keyword>
<evidence type="ECO:0000313" key="5">
    <source>
        <dbReference type="EMBL" id="KAK7735444.1"/>
    </source>
</evidence>